<reference evidence="5" key="1">
    <citation type="journal article" date="2024" name="Syst. Appl. Microbiol.">
        <title>First single-strain enrichments of Electrothrix cable bacteria, description of E. aestuarii sp. nov. and E. rattekaaiensis sp. nov., and proposal of a cable bacteria taxonomy following the rules of the SeqCode.</title>
        <authorList>
            <person name="Plum-Jensen L.E."/>
            <person name="Schramm A."/>
            <person name="Marshall I.P.G."/>
        </authorList>
    </citation>
    <scope>NUCLEOTIDE SEQUENCE</scope>
    <source>
        <strain evidence="5">Rat1</strain>
    </source>
</reference>
<dbReference type="KEGG" id="eaj:Q3M24_04060"/>
<accession>A0AAU8LYH7</accession>
<evidence type="ECO:0000313" key="5">
    <source>
        <dbReference type="EMBL" id="XCN73939.1"/>
    </source>
</evidence>
<keyword evidence="2" id="KW-0175">Coiled coil</keyword>
<reference evidence="5" key="2">
    <citation type="submission" date="2024-06" db="EMBL/GenBank/DDBJ databases">
        <authorList>
            <person name="Plum-Jensen L.E."/>
            <person name="Schramm A."/>
            <person name="Marshall I.P.G."/>
        </authorList>
    </citation>
    <scope>NUCLEOTIDE SEQUENCE</scope>
    <source>
        <strain evidence="5">Rat1</strain>
    </source>
</reference>
<feature type="domain" description="Multidrug resistance protein MdtA-like barrel-sandwich hybrid" evidence="4">
    <location>
        <begin position="75"/>
        <end position="213"/>
    </location>
</feature>
<sequence length="406" mass="45335">MEMKKIALVFVRIVLCLLILAGGFIGMKKLKGMKKAPQKVERKEPALPVRVVQVQAKTVPIVVSGYGEVVSRTEVTLPAEVGGRVLFAHKDLQVGAIIQKDEILYKINEQDFRLDLESAQARLKSLVRDLELARKEYARVSNLYSKKKVGTQSTVEKGEQAVNAINNQIIQIKQTIDQTKLQLSRCVIRAPFTGRITELFVDQGEYVTLGKNLLTLTSDSDLEVQVPLDSRDAVQWLRFQAKNDGQSWFGLPEKTDCTVTWTERESVRAQGLLDRVVRFDAQTRSLTVAIRLQPEKGAPFPLVQGMFCRVDIEGHSLERAFALPRAAVSFEQTVYVVEDGRLHTRKVAAARTEQGTTYVTGGLEEGEQVIITRLENPLENSLVNILEPAESVQPVLQSVQKEAGEE</sequence>
<name>A0AAU8LYH7_9BACT</name>
<feature type="transmembrane region" description="Helical" evidence="3">
    <location>
        <begin position="6"/>
        <end position="25"/>
    </location>
</feature>
<dbReference type="SUPFAM" id="SSF111369">
    <property type="entry name" value="HlyD-like secretion proteins"/>
    <property type="match status" value="1"/>
</dbReference>
<evidence type="ECO:0000256" key="3">
    <source>
        <dbReference type="SAM" id="Phobius"/>
    </source>
</evidence>
<evidence type="ECO:0000259" key="4">
    <source>
        <dbReference type="Pfam" id="PF25917"/>
    </source>
</evidence>
<dbReference type="AlphaFoldDB" id="A0AAU8LYH7"/>
<dbReference type="Gene3D" id="2.40.420.20">
    <property type="match status" value="1"/>
</dbReference>
<organism evidence="5">
    <name type="scientific">Candidatus Electrothrix aestuarii</name>
    <dbReference type="NCBI Taxonomy" id="3062594"/>
    <lineage>
        <taxon>Bacteria</taxon>
        <taxon>Pseudomonadati</taxon>
        <taxon>Thermodesulfobacteriota</taxon>
        <taxon>Desulfobulbia</taxon>
        <taxon>Desulfobulbales</taxon>
        <taxon>Desulfobulbaceae</taxon>
        <taxon>Candidatus Electrothrix</taxon>
    </lineage>
</organism>
<keyword evidence="3" id="KW-0812">Transmembrane</keyword>
<dbReference type="GO" id="GO:0015562">
    <property type="term" value="F:efflux transmembrane transporter activity"/>
    <property type="evidence" value="ECO:0007669"/>
    <property type="project" value="TreeGrafter"/>
</dbReference>
<comment type="similarity">
    <text evidence="1">Belongs to the membrane fusion protein (MFP) (TC 8.A.1) family.</text>
</comment>
<dbReference type="PANTHER" id="PTHR30469">
    <property type="entry name" value="MULTIDRUG RESISTANCE PROTEIN MDTA"/>
    <property type="match status" value="1"/>
</dbReference>
<dbReference type="NCBIfam" id="TIGR01730">
    <property type="entry name" value="RND_mfp"/>
    <property type="match status" value="1"/>
</dbReference>
<dbReference type="Pfam" id="PF25917">
    <property type="entry name" value="BSH_RND"/>
    <property type="match status" value="1"/>
</dbReference>
<dbReference type="InterPro" id="IPR006143">
    <property type="entry name" value="RND_pump_MFP"/>
</dbReference>
<dbReference type="EMBL" id="CP159373">
    <property type="protein sequence ID" value="XCN73939.1"/>
    <property type="molecule type" value="Genomic_DNA"/>
</dbReference>
<dbReference type="InterPro" id="IPR058625">
    <property type="entry name" value="MdtA-like_BSH"/>
</dbReference>
<keyword evidence="3" id="KW-0472">Membrane</keyword>
<dbReference type="Gene3D" id="2.40.30.170">
    <property type="match status" value="1"/>
</dbReference>
<dbReference type="Gene3D" id="2.40.50.100">
    <property type="match status" value="1"/>
</dbReference>
<feature type="coiled-coil region" evidence="2">
    <location>
        <begin position="116"/>
        <end position="182"/>
    </location>
</feature>
<proteinExistence type="inferred from homology"/>
<keyword evidence="3" id="KW-1133">Transmembrane helix</keyword>
<evidence type="ECO:0000256" key="2">
    <source>
        <dbReference type="SAM" id="Coils"/>
    </source>
</evidence>
<evidence type="ECO:0000256" key="1">
    <source>
        <dbReference type="ARBA" id="ARBA00009477"/>
    </source>
</evidence>
<dbReference type="PANTHER" id="PTHR30469:SF15">
    <property type="entry name" value="HLYD FAMILY OF SECRETION PROTEINS"/>
    <property type="match status" value="1"/>
</dbReference>
<protein>
    <submittedName>
        <fullName evidence="5">Efflux RND transporter periplasmic adaptor subunit</fullName>
    </submittedName>
</protein>
<gene>
    <name evidence="5" type="ORF">Q3M24_04060</name>
</gene>
<dbReference type="Gene3D" id="1.10.287.470">
    <property type="entry name" value="Helix hairpin bin"/>
    <property type="match status" value="1"/>
</dbReference>
<dbReference type="GO" id="GO:1990281">
    <property type="term" value="C:efflux pump complex"/>
    <property type="evidence" value="ECO:0007669"/>
    <property type="project" value="TreeGrafter"/>
</dbReference>